<sequence>MARPRKTSVILNSIEECTAAMRKLLLATLDLEKEEAARDGEIALTIKQREKRIQTLGDKRKDLELQLENYYMTHLRELEADKKKSVDLKFGRMGRRQGPASLALLNRSWKWPVVTVRLREEFGELFFLPAEPTLDENKI</sequence>
<protein>
    <submittedName>
        <fullName evidence="1">Uncharacterized protein</fullName>
    </submittedName>
</protein>
<reference evidence="1" key="1">
    <citation type="journal article" date="2015" name="Nature">
        <title>Complex archaea that bridge the gap between prokaryotes and eukaryotes.</title>
        <authorList>
            <person name="Spang A."/>
            <person name="Saw J.H."/>
            <person name="Jorgensen S.L."/>
            <person name="Zaremba-Niedzwiedzka K."/>
            <person name="Martijn J."/>
            <person name="Lind A.E."/>
            <person name="van Eijk R."/>
            <person name="Schleper C."/>
            <person name="Guy L."/>
            <person name="Ettema T.J."/>
        </authorList>
    </citation>
    <scope>NUCLEOTIDE SEQUENCE</scope>
</reference>
<evidence type="ECO:0000313" key="1">
    <source>
        <dbReference type="EMBL" id="KKM81384.1"/>
    </source>
</evidence>
<dbReference type="InterPro" id="IPR009951">
    <property type="entry name" value="Host-nuc_inhib_Gam"/>
</dbReference>
<name>A0A0F9KGU3_9ZZZZ</name>
<dbReference type="EMBL" id="LAZR01008028">
    <property type="protein sequence ID" value="KKM81384.1"/>
    <property type="molecule type" value="Genomic_DNA"/>
</dbReference>
<dbReference type="GO" id="GO:0003690">
    <property type="term" value="F:double-stranded DNA binding"/>
    <property type="evidence" value="ECO:0007669"/>
    <property type="project" value="InterPro"/>
</dbReference>
<gene>
    <name evidence="1" type="ORF">LCGC14_1330430</name>
</gene>
<dbReference type="SUPFAM" id="SSF161266">
    <property type="entry name" value="Gam-like"/>
    <property type="match status" value="1"/>
</dbReference>
<proteinExistence type="predicted"/>
<organism evidence="1">
    <name type="scientific">marine sediment metagenome</name>
    <dbReference type="NCBI Taxonomy" id="412755"/>
    <lineage>
        <taxon>unclassified sequences</taxon>
        <taxon>metagenomes</taxon>
        <taxon>ecological metagenomes</taxon>
    </lineage>
</organism>
<dbReference type="Pfam" id="PF07352">
    <property type="entry name" value="Phage_Mu_Gam"/>
    <property type="match status" value="1"/>
</dbReference>
<dbReference type="AlphaFoldDB" id="A0A0F9KGU3"/>
<comment type="caution">
    <text evidence="1">The sequence shown here is derived from an EMBL/GenBank/DDBJ whole genome shotgun (WGS) entry which is preliminary data.</text>
</comment>
<accession>A0A0F9KGU3</accession>
<dbReference type="GO" id="GO:0042262">
    <property type="term" value="P:DNA protection"/>
    <property type="evidence" value="ECO:0007669"/>
    <property type="project" value="InterPro"/>
</dbReference>